<dbReference type="SUPFAM" id="SSF52172">
    <property type="entry name" value="CheY-like"/>
    <property type="match status" value="1"/>
</dbReference>
<dbReference type="CDD" id="cd06170">
    <property type="entry name" value="LuxR_C_like"/>
    <property type="match status" value="1"/>
</dbReference>
<evidence type="ECO:0000256" key="3">
    <source>
        <dbReference type="PROSITE-ProRule" id="PRU00169"/>
    </source>
</evidence>
<dbReference type="PROSITE" id="PS50110">
    <property type="entry name" value="RESPONSE_REGULATORY"/>
    <property type="match status" value="1"/>
</dbReference>
<dbReference type="SMART" id="SM00421">
    <property type="entry name" value="HTH_LUXR"/>
    <property type="match status" value="1"/>
</dbReference>
<evidence type="ECO:0000313" key="7">
    <source>
        <dbReference type="Proteomes" id="UP001549145"/>
    </source>
</evidence>
<feature type="modified residue" description="4-aspartylphosphate" evidence="3">
    <location>
        <position position="57"/>
    </location>
</feature>
<dbReference type="Pfam" id="PF00196">
    <property type="entry name" value="GerE"/>
    <property type="match status" value="1"/>
</dbReference>
<accession>A0ABV2LAN2</accession>
<dbReference type="PANTHER" id="PTHR43214">
    <property type="entry name" value="TWO-COMPONENT RESPONSE REGULATOR"/>
    <property type="match status" value="1"/>
</dbReference>
<evidence type="ECO:0000259" key="5">
    <source>
        <dbReference type="PROSITE" id="PS50110"/>
    </source>
</evidence>
<dbReference type="InterPro" id="IPR058245">
    <property type="entry name" value="NreC/VraR/RcsB-like_REC"/>
</dbReference>
<dbReference type="PANTHER" id="PTHR43214:SF43">
    <property type="entry name" value="TWO-COMPONENT RESPONSE REGULATOR"/>
    <property type="match status" value="1"/>
</dbReference>
<protein>
    <submittedName>
        <fullName evidence="6">DNA-binding NarL/FixJ family response regulator</fullName>
    </submittedName>
</protein>
<dbReference type="Gene3D" id="3.40.50.2300">
    <property type="match status" value="1"/>
</dbReference>
<evidence type="ECO:0000259" key="4">
    <source>
        <dbReference type="PROSITE" id="PS50043"/>
    </source>
</evidence>
<dbReference type="InterPro" id="IPR001789">
    <property type="entry name" value="Sig_transdc_resp-reg_receiver"/>
</dbReference>
<keyword evidence="1 3" id="KW-0597">Phosphoprotein</keyword>
<evidence type="ECO:0000313" key="6">
    <source>
        <dbReference type="EMBL" id="MET3694913.1"/>
    </source>
</evidence>
<dbReference type="SMART" id="SM00448">
    <property type="entry name" value="REC"/>
    <property type="match status" value="1"/>
</dbReference>
<dbReference type="InterPro" id="IPR011006">
    <property type="entry name" value="CheY-like_superfamily"/>
</dbReference>
<dbReference type="SUPFAM" id="SSF46894">
    <property type="entry name" value="C-terminal effector domain of the bipartite response regulators"/>
    <property type="match status" value="1"/>
</dbReference>
<gene>
    <name evidence="6" type="ORF">ABID43_004478</name>
</gene>
<dbReference type="EMBL" id="JBEPMM010000020">
    <property type="protein sequence ID" value="MET3694913.1"/>
    <property type="molecule type" value="Genomic_DNA"/>
</dbReference>
<keyword evidence="2 6" id="KW-0238">DNA-binding</keyword>
<dbReference type="InterPro" id="IPR000792">
    <property type="entry name" value="Tscrpt_reg_LuxR_C"/>
</dbReference>
<sequence>MSQTGTSVLIADDHPVILKGFRTIMEDAGVETIHEATTIVEAYRSFYRLRPAVVIADLTFGDQGISGLSLIRRIRTLEGRTRILAFSMHDDPTIIARALESGATGYVLKDASTDEFLKAFDHVRIGKSYLDHEIALRVAMLNANVQPSPLASLTEREFQVLALLKDGHSYQGIADTLTMKYKTVVNLCSTIRQKLGARNFADLIRIALKAVS</sequence>
<proteinExistence type="predicted"/>
<dbReference type="CDD" id="cd17535">
    <property type="entry name" value="REC_NarL-like"/>
    <property type="match status" value="1"/>
</dbReference>
<dbReference type="Pfam" id="PF00072">
    <property type="entry name" value="Response_reg"/>
    <property type="match status" value="1"/>
</dbReference>
<keyword evidence="7" id="KW-1185">Reference proteome</keyword>
<dbReference type="GO" id="GO:0003677">
    <property type="term" value="F:DNA binding"/>
    <property type="evidence" value="ECO:0007669"/>
    <property type="project" value="UniProtKB-KW"/>
</dbReference>
<dbReference type="PRINTS" id="PR00038">
    <property type="entry name" value="HTHLUXR"/>
</dbReference>
<dbReference type="Proteomes" id="UP001549145">
    <property type="component" value="Unassembled WGS sequence"/>
</dbReference>
<name>A0ABV2LAN2_9HYPH</name>
<dbReference type="PROSITE" id="PS50043">
    <property type="entry name" value="HTH_LUXR_2"/>
    <property type="match status" value="1"/>
</dbReference>
<feature type="domain" description="Response regulatory" evidence="5">
    <location>
        <begin position="7"/>
        <end position="124"/>
    </location>
</feature>
<feature type="domain" description="HTH luxR-type" evidence="4">
    <location>
        <begin position="146"/>
        <end position="211"/>
    </location>
</feature>
<dbReference type="InterPro" id="IPR016032">
    <property type="entry name" value="Sig_transdc_resp-reg_C-effctor"/>
</dbReference>
<dbReference type="RefSeq" id="WP_238281586.1">
    <property type="nucleotide sequence ID" value="NZ_BPQL01000129.1"/>
</dbReference>
<evidence type="ECO:0000256" key="1">
    <source>
        <dbReference type="ARBA" id="ARBA00022553"/>
    </source>
</evidence>
<evidence type="ECO:0000256" key="2">
    <source>
        <dbReference type="ARBA" id="ARBA00023125"/>
    </source>
</evidence>
<organism evidence="6 7">
    <name type="scientific">Methylobacterium goesingense</name>
    <dbReference type="NCBI Taxonomy" id="243690"/>
    <lineage>
        <taxon>Bacteria</taxon>
        <taxon>Pseudomonadati</taxon>
        <taxon>Pseudomonadota</taxon>
        <taxon>Alphaproteobacteria</taxon>
        <taxon>Hyphomicrobiales</taxon>
        <taxon>Methylobacteriaceae</taxon>
        <taxon>Methylobacterium</taxon>
    </lineage>
</organism>
<comment type="caution">
    <text evidence="6">The sequence shown here is derived from an EMBL/GenBank/DDBJ whole genome shotgun (WGS) entry which is preliminary data.</text>
</comment>
<reference evidence="6 7" key="1">
    <citation type="submission" date="2024-06" db="EMBL/GenBank/DDBJ databases">
        <title>Genomic Encyclopedia of Type Strains, Phase IV (KMG-IV): sequencing the most valuable type-strain genomes for metagenomic binning, comparative biology and taxonomic classification.</title>
        <authorList>
            <person name="Goeker M."/>
        </authorList>
    </citation>
    <scope>NUCLEOTIDE SEQUENCE [LARGE SCALE GENOMIC DNA]</scope>
    <source>
        <strain evidence="6 7">DSM 21331</strain>
    </source>
</reference>
<dbReference type="InterPro" id="IPR039420">
    <property type="entry name" value="WalR-like"/>
</dbReference>